<organism evidence="3 4">
    <name type="scientific">Tsuneonella litorea</name>
    <dbReference type="NCBI Taxonomy" id="2976475"/>
    <lineage>
        <taxon>Bacteria</taxon>
        <taxon>Pseudomonadati</taxon>
        <taxon>Pseudomonadota</taxon>
        <taxon>Alphaproteobacteria</taxon>
        <taxon>Sphingomonadales</taxon>
        <taxon>Erythrobacteraceae</taxon>
        <taxon>Tsuneonella</taxon>
    </lineage>
</organism>
<dbReference type="GO" id="GO:0016491">
    <property type="term" value="F:oxidoreductase activity"/>
    <property type="evidence" value="ECO:0007669"/>
    <property type="project" value="UniProtKB-KW"/>
</dbReference>
<gene>
    <name evidence="3" type="ORF">N0B51_11350</name>
</gene>
<keyword evidence="4" id="KW-1185">Reference proteome</keyword>
<comment type="similarity">
    <text evidence="1">Belongs to the short-chain dehydrogenases/reductases (SDR) family.</text>
</comment>
<evidence type="ECO:0000256" key="2">
    <source>
        <dbReference type="ARBA" id="ARBA00023002"/>
    </source>
</evidence>
<dbReference type="Proteomes" id="UP001142648">
    <property type="component" value="Unassembled WGS sequence"/>
</dbReference>
<reference evidence="3" key="1">
    <citation type="submission" date="2022-09" db="EMBL/GenBank/DDBJ databases">
        <title>The genome sequence of Tsuneonella sp. YG55.</title>
        <authorList>
            <person name="Liu Y."/>
        </authorList>
    </citation>
    <scope>NUCLEOTIDE SEQUENCE</scope>
    <source>
        <strain evidence="3">YG55</strain>
    </source>
</reference>
<dbReference type="PANTHER" id="PTHR24321">
    <property type="entry name" value="DEHYDROGENASES, SHORT CHAIN"/>
    <property type="match status" value="1"/>
</dbReference>
<dbReference type="FunFam" id="3.40.50.720:FF:000084">
    <property type="entry name" value="Short-chain dehydrogenase reductase"/>
    <property type="match status" value="1"/>
</dbReference>
<dbReference type="PROSITE" id="PS00061">
    <property type="entry name" value="ADH_SHORT"/>
    <property type="match status" value="1"/>
</dbReference>
<dbReference type="Pfam" id="PF13561">
    <property type="entry name" value="adh_short_C2"/>
    <property type="match status" value="1"/>
</dbReference>
<dbReference type="InterPro" id="IPR036291">
    <property type="entry name" value="NAD(P)-bd_dom_sf"/>
</dbReference>
<keyword evidence="2" id="KW-0560">Oxidoreductase</keyword>
<name>A0A9X2W2V5_9SPHN</name>
<accession>A0A9X2W2V5</accession>
<evidence type="ECO:0000313" key="4">
    <source>
        <dbReference type="Proteomes" id="UP001142648"/>
    </source>
</evidence>
<dbReference type="AlphaFoldDB" id="A0A9X2W2V5"/>
<dbReference type="PRINTS" id="PR00080">
    <property type="entry name" value="SDRFAMILY"/>
</dbReference>
<dbReference type="EMBL" id="JAOAMV010000005">
    <property type="protein sequence ID" value="MCT2559574.1"/>
    <property type="molecule type" value="Genomic_DNA"/>
</dbReference>
<protein>
    <submittedName>
        <fullName evidence="3">SDR family oxidoreductase</fullName>
    </submittedName>
</protein>
<dbReference type="PRINTS" id="PR00081">
    <property type="entry name" value="GDHRDH"/>
</dbReference>
<dbReference type="Gene3D" id="3.40.50.720">
    <property type="entry name" value="NAD(P)-binding Rossmann-like Domain"/>
    <property type="match status" value="1"/>
</dbReference>
<dbReference type="NCBIfam" id="NF005559">
    <property type="entry name" value="PRK07231.1"/>
    <property type="match status" value="1"/>
</dbReference>
<dbReference type="PANTHER" id="PTHR24321:SF8">
    <property type="entry name" value="ESTRADIOL 17-BETA-DEHYDROGENASE 8-RELATED"/>
    <property type="match status" value="1"/>
</dbReference>
<dbReference type="InterPro" id="IPR020904">
    <property type="entry name" value="Sc_DH/Rdtase_CS"/>
</dbReference>
<sequence length="245" mass="25251">MGRLAGKVAVVTGAGSGMGAATVERFCAEGAKVVAVDWSGNEEDVARHCGASCVPMRGDVSQAESVEQMVALAIERFGGLDILYNNAGIQGPIVDTAEYDEDDFDKVIAVNLKGVFLGMKYAIPAMLERGGGSIINTSSMASLVSFPGMSGYCASKGGVSMLTKLTAAEYAARGIRVNAILPGAIDTGMTQSMPKDYIDGAVAATLMGRIGRPDEIASLALFLASDESSFITGTLTPVDGGYTIV</sequence>
<proteinExistence type="inferred from homology"/>
<evidence type="ECO:0000313" key="3">
    <source>
        <dbReference type="EMBL" id="MCT2559574.1"/>
    </source>
</evidence>
<dbReference type="CDD" id="cd05233">
    <property type="entry name" value="SDR_c"/>
    <property type="match status" value="1"/>
</dbReference>
<comment type="caution">
    <text evidence="3">The sequence shown here is derived from an EMBL/GenBank/DDBJ whole genome shotgun (WGS) entry which is preliminary data.</text>
</comment>
<dbReference type="SUPFAM" id="SSF51735">
    <property type="entry name" value="NAD(P)-binding Rossmann-fold domains"/>
    <property type="match status" value="1"/>
</dbReference>
<dbReference type="RefSeq" id="WP_259962481.1">
    <property type="nucleotide sequence ID" value="NZ_JAOAMV010000005.1"/>
</dbReference>
<evidence type="ECO:0000256" key="1">
    <source>
        <dbReference type="ARBA" id="ARBA00006484"/>
    </source>
</evidence>
<dbReference type="InterPro" id="IPR002347">
    <property type="entry name" value="SDR_fam"/>
</dbReference>